<organism evidence="1 2">
    <name type="scientific">Boeremia exigua</name>
    <dbReference type="NCBI Taxonomy" id="749465"/>
    <lineage>
        <taxon>Eukaryota</taxon>
        <taxon>Fungi</taxon>
        <taxon>Dikarya</taxon>
        <taxon>Ascomycota</taxon>
        <taxon>Pezizomycotina</taxon>
        <taxon>Dothideomycetes</taxon>
        <taxon>Pleosporomycetidae</taxon>
        <taxon>Pleosporales</taxon>
        <taxon>Pleosporineae</taxon>
        <taxon>Didymellaceae</taxon>
        <taxon>Boeremia</taxon>
    </lineage>
</organism>
<comment type="caution">
    <text evidence="1">The sequence shown here is derived from an EMBL/GenBank/DDBJ whole genome shotgun (WGS) entry which is preliminary data.</text>
</comment>
<dbReference type="EMBL" id="JAPHNI010000004">
    <property type="protein sequence ID" value="KAJ8119001.1"/>
    <property type="molecule type" value="Genomic_DNA"/>
</dbReference>
<evidence type="ECO:0000313" key="2">
    <source>
        <dbReference type="Proteomes" id="UP001153331"/>
    </source>
</evidence>
<dbReference type="Proteomes" id="UP001153331">
    <property type="component" value="Unassembled WGS sequence"/>
</dbReference>
<keyword evidence="2" id="KW-1185">Reference proteome</keyword>
<reference evidence="1" key="1">
    <citation type="submission" date="2022-11" db="EMBL/GenBank/DDBJ databases">
        <title>Genome Sequence of Boeremia exigua.</title>
        <authorList>
            <person name="Buettner E."/>
        </authorList>
    </citation>
    <scope>NUCLEOTIDE SEQUENCE</scope>
    <source>
        <strain evidence="1">CU02</strain>
    </source>
</reference>
<sequence>MILTLVVLLFSALAAAQNTGFTQSYCSSQNTGTGDAFFWTYQSNGKCTDHCNDAGSYAFAVIQYQDCWCTNYIPSSTDNLSSCQGDCPGYDVEKCGNKDEGLYIYIKLDGQPSGTAGGGSRPSSTDVSSATPVPSSTASPSSSDAITVSTSVFHLVLASILVLRSGFNGVTGYGPYLTCRQPPSAPPSQRPTSRGRPPVTVTQTVVGDSPTVTVTPTSRQTSAAPTSAVPSSSSDKPSSTLKTVVTSSASAMSTSIQVITESGAVVTRTVIYRPTEAASQSRPSDSGSNNTGAIVGGVVGGVAGIAAIVGGILFFLWRRKKQQRAEQEHQAGITRNTSTMSKAGLLGGRSVATDPQHPPPIATNFSNAGSRHDAESISPISGSQRRYSQPMMIDSRLNPETVLMYHPTFGNSSRESIGSIDDSRDFGRQLNVRNPDPH</sequence>
<accession>A0ACC2IUV3</accession>
<evidence type="ECO:0000313" key="1">
    <source>
        <dbReference type="EMBL" id="KAJ8119001.1"/>
    </source>
</evidence>
<proteinExistence type="predicted"/>
<name>A0ACC2IUV3_9PLEO</name>
<protein>
    <submittedName>
        <fullName evidence="1">Uncharacterized protein</fullName>
    </submittedName>
</protein>
<gene>
    <name evidence="1" type="ORF">OPT61_g126</name>
</gene>